<dbReference type="PROSITE" id="PS00531">
    <property type="entry name" value="RNASE_T2_2"/>
    <property type="match status" value="1"/>
</dbReference>
<proteinExistence type="inferred from homology"/>
<dbReference type="EMBL" id="AJ632325">
    <property type="protein sequence ID" value="CAG17484.1"/>
    <property type="molecule type" value="Genomic_DNA"/>
</dbReference>
<feature type="compositionally biased region" description="Polar residues" evidence="4">
    <location>
        <begin position="182"/>
        <end position="194"/>
    </location>
</feature>
<dbReference type="InterPro" id="IPR018188">
    <property type="entry name" value="RNase_T2_His_AS_1"/>
</dbReference>
<feature type="compositionally biased region" description="Polar residues" evidence="4">
    <location>
        <begin position="43"/>
        <end position="63"/>
    </location>
</feature>
<feature type="compositionally biased region" description="Polar residues" evidence="4">
    <location>
        <begin position="97"/>
        <end position="108"/>
    </location>
</feature>
<feature type="compositionally biased region" description="Low complexity" evidence="4">
    <location>
        <begin position="233"/>
        <end position="252"/>
    </location>
</feature>
<evidence type="ECO:0000313" key="5">
    <source>
        <dbReference type="EMBL" id="CAG17484.1"/>
    </source>
</evidence>
<dbReference type="RefSeq" id="YP_184862.1">
    <property type="nucleotide sequence ID" value="NC_006654.1"/>
</dbReference>
<evidence type="ECO:0000256" key="2">
    <source>
        <dbReference type="ARBA" id="ARBA00022801"/>
    </source>
</evidence>
<dbReference type="GO" id="GO:0005576">
    <property type="term" value="C:extracellular region"/>
    <property type="evidence" value="ECO:0007669"/>
    <property type="project" value="TreeGrafter"/>
</dbReference>
<name>Q5ZNX6_9VIRU</name>
<dbReference type="InterPro" id="IPR036430">
    <property type="entry name" value="RNase_T2-like_sf"/>
</dbReference>
<dbReference type="Pfam" id="PF00445">
    <property type="entry name" value="Ribonuclease_T2"/>
    <property type="match status" value="1"/>
</dbReference>
<dbReference type="KEGG" id="vg:3238799"/>
<protein>
    <submittedName>
        <fullName evidence="5">Uncharacterized protein</fullName>
    </submittedName>
</protein>
<feature type="region of interest" description="Disordered" evidence="4">
    <location>
        <begin position="24"/>
        <end position="194"/>
    </location>
</feature>
<dbReference type="PANTHER" id="PTHR11240">
    <property type="entry name" value="RIBONUCLEASE T2"/>
    <property type="match status" value="1"/>
</dbReference>
<gene>
    <name evidence="5" type="ORF">CcBV_23.4</name>
</gene>
<feature type="region of interest" description="Disordered" evidence="4">
    <location>
        <begin position="232"/>
        <end position="252"/>
    </location>
</feature>
<dbReference type="Gene3D" id="3.90.730.10">
    <property type="entry name" value="Ribonuclease T2-like"/>
    <property type="match status" value="1"/>
</dbReference>
<evidence type="ECO:0000256" key="4">
    <source>
        <dbReference type="SAM" id="MobiDB-lite"/>
    </source>
</evidence>
<accession>Q5ZNX6</accession>
<dbReference type="PANTHER" id="PTHR11240:SF75">
    <property type="entry name" value="RIBONUCLEASE 3"/>
    <property type="match status" value="1"/>
</dbReference>
<evidence type="ECO:0000256" key="3">
    <source>
        <dbReference type="ARBA" id="ARBA00023239"/>
    </source>
</evidence>
<dbReference type="GO" id="GO:0016787">
    <property type="term" value="F:hydrolase activity"/>
    <property type="evidence" value="ECO:0007669"/>
    <property type="project" value="UniProtKB-KW"/>
</dbReference>
<dbReference type="SUPFAM" id="SSF55895">
    <property type="entry name" value="Ribonuclease Rh-like"/>
    <property type="match status" value="1"/>
</dbReference>
<keyword evidence="3" id="KW-0456">Lyase</keyword>
<evidence type="ECO:0000313" key="6">
    <source>
        <dbReference type="Proteomes" id="UP000203537"/>
    </source>
</evidence>
<dbReference type="InterPro" id="IPR033130">
    <property type="entry name" value="RNase_T2_His_AS_2"/>
</dbReference>
<dbReference type="PROSITE" id="PS00530">
    <property type="entry name" value="RNASE_T2_1"/>
    <property type="match status" value="1"/>
</dbReference>
<feature type="compositionally biased region" description="Polar residues" evidence="4">
    <location>
        <begin position="144"/>
        <end position="172"/>
    </location>
</feature>
<dbReference type="GO" id="GO:0033897">
    <property type="term" value="F:ribonuclease T2 activity"/>
    <property type="evidence" value="ECO:0007669"/>
    <property type="project" value="InterPro"/>
</dbReference>
<dbReference type="Proteomes" id="UP000203537">
    <property type="component" value="Genome"/>
</dbReference>
<sequence length="527" mass="58394">MKCNKRLLVCLIFQTLLIISEAGRNSKPKNPKSPIPGLGLGSRGTSPGRSNSGRISPTQTNFGGYSGWGASHPNRAPVQPAPVRVRPGVNPHFPATLPSNSPPASSATVWFKFRPPGTSSRPNTRLRPENPLNPGSFRPLNPLNPGSFNPQSPVNSGSFRPQSPVHSGSFRPQTPVIPGSLRPQSPGTTIQSWSSVPSIDHAQSSTHNLFPALRAPKLTYVEAEKRGSDILKSSSSTSLSSGSSGFNSGSGRSSFSSVGSFSSGSSGSLYRPQTIGLNAIKSTAVRRSRASPKLCVDNTATMQKIIAPAEHCFDYFKLAVAWSPSYAYKERKKGLEVRDKIRPAWFIHGLWPAMFERFQDPMPGCQRHDISFNYNRFVDHKILGPLENTWYTVLAKGWSDNKKFWEHEFKKHGSCASRSSIIGDDVNYFKRTLELFNQLNIGTTLYENRLRQGDTVNLKNIIYSIEDRIGATIQYDLVMNDNTHDLYLTELTICYDTNLRVMDCPNVYRNDDDLNLKIEYLDSLPKL</sequence>
<comment type="similarity">
    <text evidence="1">Belongs to the RNase T2 family.</text>
</comment>
<dbReference type="GO" id="GO:0003723">
    <property type="term" value="F:RNA binding"/>
    <property type="evidence" value="ECO:0007669"/>
    <property type="project" value="InterPro"/>
</dbReference>
<reference evidence="5 6" key="1">
    <citation type="journal article" date="2004" name="Science">
        <title>Genome sequence of a polydnavirus: insights into symbiotic virus evolution.</title>
        <authorList>
            <person name="Espagne E."/>
            <person name="Dupuy C."/>
            <person name="Huguet E."/>
            <person name="Cattolico L."/>
            <person name="Provost B."/>
            <person name="Martins N."/>
            <person name="Poirie M."/>
            <person name="Periquet G."/>
            <person name="Drezen J.M."/>
        </authorList>
    </citation>
    <scope>NUCLEOTIDE SEQUENCE [LARGE SCALE GENOMIC DNA]</scope>
</reference>
<dbReference type="GO" id="GO:0006401">
    <property type="term" value="P:RNA catabolic process"/>
    <property type="evidence" value="ECO:0007669"/>
    <property type="project" value="TreeGrafter"/>
</dbReference>
<keyword evidence="2" id="KW-0378">Hydrolase</keyword>
<evidence type="ECO:0000256" key="1">
    <source>
        <dbReference type="ARBA" id="ARBA00007469"/>
    </source>
</evidence>
<feature type="compositionally biased region" description="Low complexity" evidence="4">
    <location>
        <begin position="73"/>
        <end position="87"/>
    </location>
</feature>
<dbReference type="GeneID" id="3238799"/>
<organism evidence="5 6">
    <name type="scientific">Bracoviriform congregatae</name>
    <dbReference type="NCBI Taxonomy" id="39640"/>
    <lineage>
        <taxon>Viruses</taxon>
        <taxon>Viruses incertae sedis</taxon>
        <taxon>Polydnaviriformidae</taxon>
        <taxon>Bracoviriform</taxon>
    </lineage>
</organism>
<dbReference type="InterPro" id="IPR001568">
    <property type="entry name" value="RNase_T2-like"/>
</dbReference>